<organism evidence="3 4">
    <name type="scientific">Stylosanthes scabra</name>
    <dbReference type="NCBI Taxonomy" id="79078"/>
    <lineage>
        <taxon>Eukaryota</taxon>
        <taxon>Viridiplantae</taxon>
        <taxon>Streptophyta</taxon>
        <taxon>Embryophyta</taxon>
        <taxon>Tracheophyta</taxon>
        <taxon>Spermatophyta</taxon>
        <taxon>Magnoliopsida</taxon>
        <taxon>eudicotyledons</taxon>
        <taxon>Gunneridae</taxon>
        <taxon>Pentapetalae</taxon>
        <taxon>rosids</taxon>
        <taxon>fabids</taxon>
        <taxon>Fabales</taxon>
        <taxon>Fabaceae</taxon>
        <taxon>Papilionoideae</taxon>
        <taxon>50 kb inversion clade</taxon>
        <taxon>dalbergioids sensu lato</taxon>
        <taxon>Dalbergieae</taxon>
        <taxon>Pterocarpus clade</taxon>
        <taxon>Stylosanthes</taxon>
    </lineage>
</organism>
<dbReference type="InterPro" id="IPR036388">
    <property type="entry name" value="WH-like_DNA-bd_sf"/>
</dbReference>
<evidence type="ECO:0000259" key="2">
    <source>
        <dbReference type="Pfam" id="PF23559"/>
    </source>
</evidence>
<gene>
    <name evidence="3" type="ORF">PIB30_040674</name>
</gene>
<keyword evidence="1" id="KW-0677">Repeat</keyword>
<evidence type="ECO:0000256" key="1">
    <source>
        <dbReference type="ARBA" id="ARBA00022737"/>
    </source>
</evidence>
<evidence type="ECO:0000313" key="3">
    <source>
        <dbReference type="EMBL" id="MED6110187.1"/>
    </source>
</evidence>
<reference evidence="3 4" key="1">
    <citation type="journal article" date="2023" name="Plants (Basel)">
        <title>Bridging the Gap: Combining Genomics and Transcriptomics Approaches to Understand Stylosanthes scabra, an Orphan Legume from the Brazilian Caatinga.</title>
        <authorList>
            <person name="Ferreira-Neto J.R.C."/>
            <person name="da Silva M.D."/>
            <person name="Binneck E."/>
            <person name="de Melo N.F."/>
            <person name="da Silva R.H."/>
            <person name="de Melo A.L.T.M."/>
            <person name="Pandolfi V."/>
            <person name="Bustamante F.O."/>
            <person name="Brasileiro-Vidal A.C."/>
            <person name="Benko-Iseppon A.M."/>
        </authorList>
    </citation>
    <scope>NUCLEOTIDE SEQUENCE [LARGE SCALE GENOMIC DNA]</scope>
    <source>
        <tissue evidence="3">Leaves</tissue>
    </source>
</reference>
<dbReference type="PANTHER" id="PTHR23155">
    <property type="entry name" value="DISEASE RESISTANCE PROTEIN RP"/>
    <property type="match status" value="1"/>
</dbReference>
<protein>
    <recommendedName>
        <fullName evidence="2">Disease resistance protein winged helix domain-containing protein</fullName>
    </recommendedName>
</protein>
<dbReference type="Gene3D" id="1.10.8.430">
    <property type="entry name" value="Helical domain of apoptotic protease-activating factors"/>
    <property type="match status" value="1"/>
</dbReference>
<dbReference type="EMBL" id="JASCZI010000221">
    <property type="protein sequence ID" value="MED6110187.1"/>
    <property type="molecule type" value="Genomic_DNA"/>
</dbReference>
<feature type="domain" description="Disease resistance protein winged helix" evidence="2">
    <location>
        <begin position="103"/>
        <end position="129"/>
    </location>
</feature>
<name>A0ABU6QF63_9FABA</name>
<dbReference type="InterPro" id="IPR027417">
    <property type="entry name" value="P-loop_NTPase"/>
</dbReference>
<dbReference type="Pfam" id="PF23559">
    <property type="entry name" value="WHD_DRP"/>
    <property type="match status" value="1"/>
</dbReference>
<dbReference type="Gene3D" id="1.10.10.10">
    <property type="entry name" value="Winged helix-like DNA-binding domain superfamily/Winged helix DNA-binding domain"/>
    <property type="match status" value="1"/>
</dbReference>
<keyword evidence="4" id="KW-1185">Reference proteome</keyword>
<dbReference type="PANTHER" id="PTHR23155:SF1205">
    <property type="entry name" value="DISEASE RESISTANCE PROTEIN RPM1"/>
    <property type="match status" value="1"/>
</dbReference>
<sequence>MVACLELFWNEVFDGEGCSAELEAIGRSIAESCKGLPLAIITTAGNVTKRERSEDAWEEIMNLLPYWRVAEDKKGSEGMMKILKFSYDDLPNKMKKYFLYLGVFPEDEEIRVRDLISLWMAEGFIEAIQTGRSKAPPQPEDIEGGAIPCLRHAVFHKCPGLKLNYLPDQMRSLGCNLEFTEDDPW</sequence>
<evidence type="ECO:0000313" key="4">
    <source>
        <dbReference type="Proteomes" id="UP001341840"/>
    </source>
</evidence>
<proteinExistence type="predicted"/>
<dbReference type="InterPro" id="IPR042197">
    <property type="entry name" value="Apaf_helical"/>
</dbReference>
<dbReference type="InterPro" id="IPR058922">
    <property type="entry name" value="WHD_DRP"/>
</dbReference>
<dbReference type="Proteomes" id="UP001341840">
    <property type="component" value="Unassembled WGS sequence"/>
</dbReference>
<accession>A0ABU6QF63</accession>
<dbReference type="InterPro" id="IPR044974">
    <property type="entry name" value="Disease_R_plants"/>
</dbReference>
<comment type="caution">
    <text evidence="3">The sequence shown here is derived from an EMBL/GenBank/DDBJ whole genome shotgun (WGS) entry which is preliminary data.</text>
</comment>
<dbReference type="SUPFAM" id="SSF52540">
    <property type="entry name" value="P-loop containing nucleoside triphosphate hydrolases"/>
    <property type="match status" value="1"/>
</dbReference>